<evidence type="ECO:0000313" key="3">
    <source>
        <dbReference type="Proteomes" id="UP000789390"/>
    </source>
</evidence>
<dbReference type="AlphaFoldDB" id="A0A8J2RHR3"/>
<feature type="region of interest" description="Disordered" evidence="1">
    <location>
        <begin position="761"/>
        <end position="794"/>
    </location>
</feature>
<protein>
    <submittedName>
        <fullName evidence="2">Uncharacterized protein</fullName>
    </submittedName>
</protein>
<evidence type="ECO:0000313" key="2">
    <source>
        <dbReference type="EMBL" id="CAH0102489.1"/>
    </source>
</evidence>
<feature type="region of interest" description="Disordered" evidence="1">
    <location>
        <begin position="362"/>
        <end position="389"/>
    </location>
</feature>
<dbReference type="EMBL" id="CAKKLH010000083">
    <property type="protein sequence ID" value="CAH0102489.1"/>
    <property type="molecule type" value="Genomic_DNA"/>
</dbReference>
<feature type="region of interest" description="Disordered" evidence="1">
    <location>
        <begin position="510"/>
        <end position="536"/>
    </location>
</feature>
<feature type="compositionally biased region" description="Basic and acidic residues" evidence="1">
    <location>
        <begin position="464"/>
        <end position="481"/>
    </location>
</feature>
<organism evidence="2 3">
    <name type="scientific">Daphnia galeata</name>
    <dbReference type="NCBI Taxonomy" id="27404"/>
    <lineage>
        <taxon>Eukaryota</taxon>
        <taxon>Metazoa</taxon>
        <taxon>Ecdysozoa</taxon>
        <taxon>Arthropoda</taxon>
        <taxon>Crustacea</taxon>
        <taxon>Branchiopoda</taxon>
        <taxon>Diplostraca</taxon>
        <taxon>Cladocera</taxon>
        <taxon>Anomopoda</taxon>
        <taxon>Daphniidae</taxon>
        <taxon>Daphnia</taxon>
    </lineage>
</organism>
<gene>
    <name evidence="2" type="ORF">DGAL_LOCUS4898</name>
</gene>
<feature type="compositionally biased region" description="Polar residues" evidence="1">
    <location>
        <begin position="451"/>
        <end position="463"/>
    </location>
</feature>
<comment type="caution">
    <text evidence="2">The sequence shown here is derived from an EMBL/GenBank/DDBJ whole genome shotgun (WGS) entry which is preliminary data.</text>
</comment>
<proteinExistence type="predicted"/>
<name>A0A8J2RHR3_9CRUS</name>
<feature type="compositionally biased region" description="Low complexity" evidence="1">
    <location>
        <begin position="368"/>
        <end position="382"/>
    </location>
</feature>
<reference evidence="2" key="1">
    <citation type="submission" date="2021-11" db="EMBL/GenBank/DDBJ databases">
        <authorList>
            <person name="Schell T."/>
        </authorList>
    </citation>
    <scope>NUCLEOTIDE SEQUENCE</scope>
    <source>
        <strain evidence="2">M5</strain>
    </source>
</reference>
<dbReference type="Proteomes" id="UP000789390">
    <property type="component" value="Unassembled WGS sequence"/>
</dbReference>
<dbReference type="OrthoDB" id="6356047at2759"/>
<sequence length="794" mass="85566">MSPKYKKNEATWKQVRTRHLFQQTRTINLLFSMMYLLLIIATCLVLTANGYSFQRPIRPSIVTFQAASSHPHPNSGIYGGQHSVVAGTRNPPTFKQQPVGPPPAGVRPYISTPSHIAAPSSVSQAHRPLAVRPNPYPIRQQQQRPQGVQPNRPPYPPQINVVAKTALPKHPEIGKVVTSQAYPVGPPASSNHVRPVHGSPTGPVRAEASHQVKTKNPQPQRWIPSYGAQQNPSQQSGSQPVSGGYLQQPSKPSGSGQGSNIKKKKEKESTNESFSPNRETPLQTAYTTTRKPISQETKAKPNRKNPGEVPSIIPQTISHSNALPAANNYQIHKNPTASEVKVPSKPNALVPASEAHNYQQIPKSSIHPNTSSQSEPSNTPSSVAVNSYQETKTSLAPAGEGGKYPAQSHHATNTYHQIPKPSTPSAVSSPQTASPQLTTNTERYQPPHQVKVTTETVVPQQYESVKENKESHLDESKETHYKTPPSEAKSTTDPAGDDREIFQLSTFTADVEPNEHHSSEQTSPKEVTYGGASSERDVQNAVATTTTKPADYPTQQPIEMPSTNPLIVPTTTPFSLPSFDGSAIPKYVLGTYSPLVLPEPPLELAHSAYGVSQLAIEEPHDATAQQTISPQSTGSYGAPVVSLDNIKSLPLSQQWGYYSAEPFQPASVEISQSDIFSGALGGGYHSPQALATGAQVNNPAPGYGFEQSDTSQQNSGYSISQKTSAGSENPYQISKQTTNAAATQNTFDNNQRILSTDANIGGRHQQSFGNDKPLVAGTLGSENVLNDDGSFSYK</sequence>
<feature type="compositionally biased region" description="Polar residues" evidence="1">
    <location>
        <begin position="707"/>
        <end position="730"/>
    </location>
</feature>
<feature type="region of interest" description="Disordered" evidence="1">
    <location>
        <begin position="180"/>
        <end position="314"/>
    </location>
</feature>
<accession>A0A8J2RHR3</accession>
<feature type="compositionally biased region" description="Polar residues" evidence="1">
    <location>
        <begin position="271"/>
        <end position="296"/>
    </location>
</feature>
<feature type="compositionally biased region" description="Polar residues" evidence="1">
    <location>
        <begin position="423"/>
        <end position="443"/>
    </location>
</feature>
<feature type="region of interest" description="Disordered" evidence="1">
    <location>
        <begin position="692"/>
        <end position="730"/>
    </location>
</feature>
<feature type="compositionally biased region" description="Low complexity" evidence="1">
    <location>
        <begin position="227"/>
        <end position="254"/>
    </location>
</feature>
<keyword evidence="3" id="KW-1185">Reference proteome</keyword>
<evidence type="ECO:0000256" key="1">
    <source>
        <dbReference type="SAM" id="MobiDB-lite"/>
    </source>
</evidence>
<feature type="region of interest" description="Disordered" evidence="1">
    <location>
        <begin position="414"/>
        <end position="498"/>
    </location>
</feature>